<evidence type="ECO:0000313" key="1">
    <source>
        <dbReference type="EMBL" id="MTE03255.1"/>
    </source>
</evidence>
<accession>A0A9X4XCI0</accession>
<dbReference type="InterPro" id="IPR046817">
    <property type="entry name" value="MmeI_N"/>
</dbReference>
<dbReference type="Proteomes" id="UP000488295">
    <property type="component" value="Unassembled WGS sequence"/>
</dbReference>
<gene>
    <name evidence="1" type="ORF">GJU95_05650</name>
</gene>
<proteinExistence type="predicted"/>
<name>A0A9X4XCI0_LACJH</name>
<dbReference type="RefSeq" id="WP_155692602.1">
    <property type="nucleotide sequence ID" value="NZ_CP029614.1"/>
</dbReference>
<evidence type="ECO:0000313" key="2">
    <source>
        <dbReference type="Proteomes" id="UP000488295"/>
    </source>
</evidence>
<protein>
    <submittedName>
        <fullName evidence="1">Uncharacterized protein</fullName>
    </submittedName>
</protein>
<comment type="caution">
    <text evidence="1">The sequence shown here is derived from an EMBL/GenBank/DDBJ whole genome shotgun (WGS) entry which is preliminary data.</text>
</comment>
<reference evidence="1 2" key="1">
    <citation type="submission" date="2019-11" db="EMBL/GenBank/DDBJ databases">
        <title>Gastrointestinal microbiota of Peromyscus leucopus.</title>
        <authorList>
            <person name="Milovic A."/>
            <person name="Bassam K."/>
            <person name="Barbour A.G."/>
        </authorList>
    </citation>
    <scope>NUCLEOTIDE SEQUENCE [LARGE SCALE GENOMIC DNA]</scope>
    <source>
        <strain evidence="1 2">LL8</strain>
    </source>
</reference>
<dbReference type="Pfam" id="PF20464">
    <property type="entry name" value="MmeI_N"/>
    <property type="match status" value="1"/>
</dbReference>
<sequence>MDIAIQKRNVKEFIKRWQDRGNEKQDTQRFWIDLLKNVVGVDEPTEYIYL</sequence>
<dbReference type="EMBL" id="WKKC01000013">
    <property type="protein sequence ID" value="MTE03255.1"/>
    <property type="molecule type" value="Genomic_DNA"/>
</dbReference>
<organism evidence="1 2">
    <name type="scientific">Lactobacillus johnsonii</name>
    <dbReference type="NCBI Taxonomy" id="33959"/>
    <lineage>
        <taxon>Bacteria</taxon>
        <taxon>Bacillati</taxon>
        <taxon>Bacillota</taxon>
        <taxon>Bacilli</taxon>
        <taxon>Lactobacillales</taxon>
        <taxon>Lactobacillaceae</taxon>
        <taxon>Lactobacillus</taxon>
    </lineage>
</organism>
<dbReference type="AlphaFoldDB" id="A0A9X4XCI0"/>